<evidence type="ECO:0000256" key="4">
    <source>
        <dbReference type="ARBA" id="ARBA00022946"/>
    </source>
</evidence>
<keyword evidence="10" id="KW-1185">Reference proteome</keyword>
<dbReference type="AlphaFoldDB" id="A0ABC8UJL7"/>
<comment type="similarity">
    <text evidence="2">Belongs to the PPR family. PCMP-H subfamily.</text>
</comment>
<dbReference type="Pfam" id="PF01535">
    <property type="entry name" value="PPR"/>
    <property type="match status" value="3"/>
</dbReference>
<evidence type="ECO:0000256" key="2">
    <source>
        <dbReference type="ARBA" id="ARBA00006643"/>
    </source>
</evidence>
<dbReference type="PROSITE" id="PS51375">
    <property type="entry name" value="PPR"/>
    <property type="match status" value="1"/>
</dbReference>
<dbReference type="InterPro" id="IPR032867">
    <property type="entry name" value="DYW_dom"/>
</dbReference>
<proteinExistence type="inferred from homology"/>
<feature type="compositionally biased region" description="Polar residues" evidence="7">
    <location>
        <begin position="126"/>
        <end position="156"/>
    </location>
</feature>
<dbReference type="InterPro" id="IPR011990">
    <property type="entry name" value="TPR-like_helical_dom_sf"/>
</dbReference>
<feature type="compositionally biased region" description="Polar residues" evidence="7">
    <location>
        <begin position="179"/>
        <end position="201"/>
    </location>
</feature>
<dbReference type="NCBIfam" id="TIGR00756">
    <property type="entry name" value="PPR"/>
    <property type="match status" value="1"/>
</dbReference>
<dbReference type="PANTHER" id="PTHR47926">
    <property type="entry name" value="PENTATRICOPEPTIDE REPEAT-CONTAINING PROTEIN"/>
    <property type="match status" value="1"/>
</dbReference>
<dbReference type="Proteomes" id="UP001642360">
    <property type="component" value="Unassembled WGS sequence"/>
</dbReference>
<dbReference type="GO" id="GO:0005739">
    <property type="term" value="C:mitochondrion"/>
    <property type="evidence" value="ECO:0007669"/>
    <property type="project" value="UniProtKB-SubCell"/>
</dbReference>
<protein>
    <recommendedName>
        <fullName evidence="8">DYW domain-containing protein</fullName>
    </recommendedName>
</protein>
<evidence type="ECO:0000256" key="5">
    <source>
        <dbReference type="ARBA" id="ARBA00023128"/>
    </source>
</evidence>
<feature type="repeat" description="PPR" evidence="6">
    <location>
        <begin position="337"/>
        <end position="371"/>
    </location>
</feature>
<evidence type="ECO:0000256" key="1">
    <source>
        <dbReference type="ARBA" id="ARBA00004173"/>
    </source>
</evidence>
<dbReference type="InterPro" id="IPR046960">
    <property type="entry name" value="PPR_At4g14850-like_plant"/>
</dbReference>
<evidence type="ECO:0000256" key="7">
    <source>
        <dbReference type="SAM" id="MobiDB-lite"/>
    </source>
</evidence>
<feature type="compositionally biased region" description="Low complexity" evidence="7">
    <location>
        <begin position="160"/>
        <end position="178"/>
    </location>
</feature>
<dbReference type="InterPro" id="IPR002885">
    <property type="entry name" value="PPR_rpt"/>
</dbReference>
<accession>A0ABC8UJL7</accession>
<dbReference type="PANTHER" id="PTHR47926:SF353">
    <property type="entry name" value="DYW DOMAIN-CONTAINING PROTEIN"/>
    <property type="match status" value="1"/>
</dbReference>
<evidence type="ECO:0000259" key="8">
    <source>
        <dbReference type="Pfam" id="PF14432"/>
    </source>
</evidence>
<comment type="caution">
    <text evidence="9">The sequence shown here is derived from an EMBL/GenBank/DDBJ whole genome shotgun (WGS) entry which is preliminary data.</text>
</comment>
<gene>
    <name evidence="9" type="ORF">ILEXP_LOCUS51295</name>
</gene>
<reference evidence="9 10" key="1">
    <citation type="submission" date="2024-02" db="EMBL/GenBank/DDBJ databases">
        <authorList>
            <person name="Vignale AGUSTIN F."/>
            <person name="Sosa J E."/>
            <person name="Modenutti C."/>
        </authorList>
    </citation>
    <scope>NUCLEOTIDE SEQUENCE [LARGE SCALE GENOMIC DNA]</scope>
</reference>
<evidence type="ECO:0000313" key="9">
    <source>
        <dbReference type="EMBL" id="CAK9181243.1"/>
    </source>
</evidence>
<organism evidence="9 10">
    <name type="scientific">Ilex paraguariensis</name>
    <name type="common">yerba mate</name>
    <dbReference type="NCBI Taxonomy" id="185542"/>
    <lineage>
        <taxon>Eukaryota</taxon>
        <taxon>Viridiplantae</taxon>
        <taxon>Streptophyta</taxon>
        <taxon>Embryophyta</taxon>
        <taxon>Tracheophyta</taxon>
        <taxon>Spermatophyta</taxon>
        <taxon>Magnoliopsida</taxon>
        <taxon>eudicotyledons</taxon>
        <taxon>Gunneridae</taxon>
        <taxon>Pentapetalae</taxon>
        <taxon>asterids</taxon>
        <taxon>campanulids</taxon>
        <taxon>Aquifoliales</taxon>
        <taxon>Aquifoliaceae</taxon>
        <taxon>Ilex</taxon>
    </lineage>
</organism>
<feature type="compositionally biased region" description="Polar residues" evidence="7">
    <location>
        <begin position="209"/>
        <end position="219"/>
    </location>
</feature>
<feature type="region of interest" description="Disordered" evidence="7">
    <location>
        <begin position="18"/>
        <end position="219"/>
    </location>
</feature>
<keyword evidence="4" id="KW-0809">Transit peptide</keyword>
<sequence length="615" mass="69671">MASLLAVRRSRASIFTYPVKRPPQQPSDPTRVFPQDQRDNSNQWVSQDQSYGNHNQWNSRQDQKNFSNRMNMNYSQPQSPNQVNYSNLGPGQGYTQRGDPNFPNQHYVQRPNPNQTPNCPPPGNVDQWNSRNQGYPQPENPNFKQFEVNANVNQGYPRSGNPNLGQNYQQQGGFQNQGFSQTPNQSQSYPQRGQWNNQNQGFPPRIDPSQGSPQDQNAQRVNTNNQTLNQGQIVDNQSTSGPPANVDLMGLCKDGKVKEVIELMDQGVRAAAQCFGVLFELCGNLKKLEDAKKVHDYFLQSTFRSDLQLINKVINMYSKCGSMIDARRVFDHMPDRNIDSWHLMIYGYAENASGDDGLALYEKMRSLGLQPTKETFLTVLSACASVDAVEEGFIHFESMKTEYGVDPGMEHYLGLLSVLGKPGHLAEAEEFIENLPFEPTAEIWEALMNYARIHGDIDLEDRAEELMIGLNPSKAVANKIPTPPPKKQSAINMLEGKNRLGELRNPTLYKDDEKLKAAMKEQGYVPDTRYVLHDIDQEAKEQALLYHSERLAIAYGLISTPARTPLRIIKNLRVCGDCHNAIKIMSRIVGRELIVRDNKRFHHFKDGKCSCGDYW</sequence>
<evidence type="ECO:0000256" key="6">
    <source>
        <dbReference type="PROSITE-ProRule" id="PRU00708"/>
    </source>
</evidence>
<evidence type="ECO:0000313" key="10">
    <source>
        <dbReference type="Proteomes" id="UP001642360"/>
    </source>
</evidence>
<evidence type="ECO:0000256" key="3">
    <source>
        <dbReference type="ARBA" id="ARBA00022737"/>
    </source>
</evidence>
<feature type="compositionally biased region" description="Polar residues" evidence="7">
    <location>
        <begin position="40"/>
        <end position="95"/>
    </location>
</feature>
<dbReference type="EMBL" id="CAUOFW020007969">
    <property type="protein sequence ID" value="CAK9181243.1"/>
    <property type="molecule type" value="Genomic_DNA"/>
</dbReference>
<keyword evidence="3" id="KW-0677">Repeat</keyword>
<dbReference type="Gene3D" id="1.25.40.10">
    <property type="entry name" value="Tetratricopeptide repeat domain"/>
    <property type="match status" value="2"/>
</dbReference>
<name>A0ABC8UJL7_9AQUA</name>
<dbReference type="FunFam" id="1.25.40.10:FF:000503">
    <property type="entry name" value="Pentatricopeptide repeat-containing protein, mitochondrial"/>
    <property type="match status" value="1"/>
</dbReference>
<keyword evidence="5" id="KW-0496">Mitochondrion</keyword>
<feature type="domain" description="DYW" evidence="8">
    <location>
        <begin position="523"/>
        <end position="615"/>
    </location>
</feature>
<dbReference type="Pfam" id="PF14432">
    <property type="entry name" value="DYW_deaminase"/>
    <property type="match status" value="1"/>
</dbReference>
<comment type="subcellular location">
    <subcellularLocation>
        <location evidence="1">Mitochondrion</location>
    </subcellularLocation>
</comment>